<proteinExistence type="predicted"/>
<evidence type="ECO:0000313" key="2">
    <source>
        <dbReference type="EMBL" id="KAF5912500.1"/>
    </source>
</evidence>
<feature type="region of interest" description="Disordered" evidence="1">
    <location>
        <begin position="35"/>
        <end position="191"/>
    </location>
</feature>
<reference evidence="2 3" key="1">
    <citation type="journal article" date="2020" name="Mol. Biol. Evol.">
        <title>Interspecific Gene Flow and the Evolution of Specialization in Black and White Rhinoceros.</title>
        <authorList>
            <person name="Moodley Y."/>
            <person name="Westbury M.V."/>
            <person name="Russo I.M."/>
            <person name="Gopalakrishnan S."/>
            <person name="Rakotoarivelo A."/>
            <person name="Olsen R.A."/>
            <person name="Prost S."/>
            <person name="Tunstall T."/>
            <person name="Ryder O.A."/>
            <person name="Dalen L."/>
            <person name="Bruford M.W."/>
        </authorList>
    </citation>
    <scope>NUCLEOTIDE SEQUENCE [LARGE SCALE GENOMIC DNA]</scope>
    <source>
        <strain evidence="2">SBR-YM</strain>
        <tissue evidence="2">Skin</tissue>
    </source>
</reference>
<evidence type="ECO:0000313" key="3">
    <source>
        <dbReference type="Proteomes" id="UP000551758"/>
    </source>
</evidence>
<comment type="caution">
    <text evidence="2">The sequence shown here is derived from an EMBL/GenBank/DDBJ whole genome shotgun (WGS) entry which is preliminary data.</text>
</comment>
<keyword evidence="3" id="KW-1185">Reference proteome</keyword>
<accession>A0A7J7E9I7</accession>
<protein>
    <submittedName>
        <fullName evidence="2">Uncharacterized protein</fullName>
    </submittedName>
</protein>
<feature type="compositionally biased region" description="Pro residues" evidence="1">
    <location>
        <begin position="65"/>
        <end position="76"/>
    </location>
</feature>
<evidence type="ECO:0000256" key="1">
    <source>
        <dbReference type="SAM" id="MobiDB-lite"/>
    </source>
</evidence>
<organism evidence="2 3">
    <name type="scientific">Diceros bicornis minor</name>
    <name type="common">South-central black rhinoceros</name>
    <dbReference type="NCBI Taxonomy" id="77932"/>
    <lineage>
        <taxon>Eukaryota</taxon>
        <taxon>Metazoa</taxon>
        <taxon>Chordata</taxon>
        <taxon>Craniata</taxon>
        <taxon>Vertebrata</taxon>
        <taxon>Euteleostomi</taxon>
        <taxon>Mammalia</taxon>
        <taxon>Eutheria</taxon>
        <taxon>Laurasiatheria</taxon>
        <taxon>Perissodactyla</taxon>
        <taxon>Rhinocerotidae</taxon>
        <taxon>Diceros</taxon>
    </lineage>
</organism>
<sequence>MDTNLSKTPMKNFSYQELFTSLSSFSCQELINISTPRNIGNPLPKLDSGDHEDSSTQSQDQEGQRPPPGGIPPRPPSEVEKQNNGTQERLPLPGGRPPRPPSEIEKQNNGTQGRPRRPGGRPPTLPFEDVNLKDAPQQKPPRPEGNQNGPPPPPSGRPQRPPPPENEYEDNSPSESHDIGTMKSIFNIPIK</sequence>
<name>A0A7J7E9I7_DICBM</name>
<dbReference type="EMBL" id="JACDTQ010003814">
    <property type="protein sequence ID" value="KAF5912500.1"/>
    <property type="molecule type" value="Genomic_DNA"/>
</dbReference>
<feature type="compositionally biased region" description="Pro residues" evidence="1">
    <location>
        <begin position="149"/>
        <end position="165"/>
    </location>
</feature>
<dbReference type="Proteomes" id="UP000551758">
    <property type="component" value="Unassembled WGS sequence"/>
</dbReference>
<dbReference type="AlphaFoldDB" id="A0A7J7E9I7"/>
<gene>
    <name evidence="2" type="ORF">HPG69_004171</name>
</gene>